<dbReference type="SUPFAM" id="SSF56935">
    <property type="entry name" value="Porins"/>
    <property type="match status" value="1"/>
</dbReference>
<dbReference type="Pfam" id="PF14905">
    <property type="entry name" value="OMP_b-brl_3"/>
    <property type="match status" value="1"/>
</dbReference>
<dbReference type="Pfam" id="PF07715">
    <property type="entry name" value="Plug"/>
    <property type="match status" value="1"/>
</dbReference>
<evidence type="ECO:0000256" key="1">
    <source>
        <dbReference type="ARBA" id="ARBA00004442"/>
    </source>
</evidence>
<evidence type="ECO:0000256" key="5">
    <source>
        <dbReference type="SAM" id="SignalP"/>
    </source>
</evidence>
<evidence type="ECO:0000259" key="6">
    <source>
        <dbReference type="Pfam" id="PF07715"/>
    </source>
</evidence>
<dbReference type="Proteomes" id="UP000681315">
    <property type="component" value="Unassembled WGS sequence"/>
</dbReference>
<keyword evidence="9" id="KW-1185">Reference proteome</keyword>
<reference evidence="8 9" key="1">
    <citation type="submission" date="2021-03" db="EMBL/GenBank/DDBJ databases">
        <title>Gelidibacter sp. nov., isolated from costal sediment.</title>
        <authorList>
            <person name="Lun K.-Y."/>
        </authorList>
    </citation>
    <scope>NUCLEOTIDE SEQUENCE [LARGE SCALE GENOMIC DNA]</scope>
    <source>
        <strain evidence="8 9">DF109</strain>
    </source>
</reference>
<dbReference type="Gene3D" id="2.170.130.10">
    <property type="entry name" value="TonB-dependent receptor, plug domain"/>
    <property type="match status" value="1"/>
</dbReference>
<feature type="region of interest" description="Disordered" evidence="4">
    <location>
        <begin position="790"/>
        <end position="820"/>
    </location>
</feature>
<dbReference type="PANTHER" id="PTHR40980">
    <property type="entry name" value="PLUG DOMAIN-CONTAINING PROTEIN"/>
    <property type="match status" value="1"/>
</dbReference>
<dbReference type="Pfam" id="PF13715">
    <property type="entry name" value="CarbopepD_reg_2"/>
    <property type="match status" value="1"/>
</dbReference>
<protein>
    <submittedName>
        <fullName evidence="8">TonB-dependent receptor</fullName>
    </submittedName>
</protein>
<keyword evidence="8" id="KW-0675">Receptor</keyword>
<feature type="signal peptide" evidence="5">
    <location>
        <begin position="1"/>
        <end position="21"/>
    </location>
</feature>
<gene>
    <name evidence="8" type="ORF">J4051_15750</name>
</gene>
<evidence type="ECO:0000313" key="9">
    <source>
        <dbReference type="Proteomes" id="UP000681315"/>
    </source>
</evidence>
<evidence type="ECO:0000256" key="3">
    <source>
        <dbReference type="ARBA" id="ARBA00023237"/>
    </source>
</evidence>
<name>A0ABS3SVH4_9FLAO</name>
<dbReference type="EMBL" id="JAGEVG010000021">
    <property type="protein sequence ID" value="MBO3099733.1"/>
    <property type="molecule type" value="Genomic_DNA"/>
</dbReference>
<evidence type="ECO:0000256" key="2">
    <source>
        <dbReference type="ARBA" id="ARBA00023136"/>
    </source>
</evidence>
<comment type="caution">
    <text evidence="8">The sequence shown here is derived from an EMBL/GenBank/DDBJ whole genome shotgun (WGS) entry which is preliminary data.</text>
</comment>
<dbReference type="RefSeq" id="WP_208234842.1">
    <property type="nucleotide sequence ID" value="NZ_JAGEVG010000021.1"/>
</dbReference>
<dbReference type="InterPro" id="IPR036942">
    <property type="entry name" value="Beta-barrel_TonB_sf"/>
</dbReference>
<evidence type="ECO:0000313" key="8">
    <source>
        <dbReference type="EMBL" id="MBO3099733.1"/>
    </source>
</evidence>
<keyword evidence="2" id="KW-0472">Membrane</keyword>
<feature type="chain" id="PRO_5045363480" evidence="5">
    <location>
        <begin position="22"/>
        <end position="820"/>
    </location>
</feature>
<proteinExistence type="predicted"/>
<feature type="compositionally biased region" description="Basic and acidic residues" evidence="4">
    <location>
        <begin position="790"/>
        <end position="810"/>
    </location>
</feature>
<organism evidence="8 9">
    <name type="scientific">Gelidibacter pelagius</name>
    <dbReference type="NCBI Taxonomy" id="2819985"/>
    <lineage>
        <taxon>Bacteria</taxon>
        <taxon>Pseudomonadati</taxon>
        <taxon>Bacteroidota</taxon>
        <taxon>Flavobacteriia</taxon>
        <taxon>Flavobacteriales</taxon>
        <taxon>Flavobacteriaceae</taxon>
        <taxon>Gelidibacter</taxon>
    </lineage>
</organism>
<dbReference type="InterPro" id="IPR041700">
    <property type="entry name" value="OMP_b-brl_3"/>
</dbReference>
<evidence type="ECO:0000259" key="7">
    <source>
        <dbReference type="Pfam" id="PF14905"/>
    </source>
</evidence>
<feature type="domain" description="TonB-dependent receptor plug" evidence="6">
    <location>
        <begin position="140"/>
        <end position="224"/>
    </location>
</feature>
<keyword evidence="5" id="KW-0732">Signal</keyword>
<sequence length="820" mass="90953">MKLKQVITLFFFTALSYSALAQAPKTSISGKVIDSTTQEAIYYATISLHPVADASKLNGTIADEKGSFSLDNLSPGKYNIAISFLGYKTKTFTDYILKPGDNNLGTILVEVNENELDEVVIQGERPIIENKIDRLVFNAERDVTSSGGDATDVLRKVPMLSVDIDGSVSMRGDQNVKILINGKSSAAMGNNVGDVLRTIPADQIKSVEVITSPSAKHDAEGTSGIINIITKKKDIGGINGSISGGVGTRHNNGNASLNARKGKLGIVTNLGGNYMWPQITTNEFEQFTIAGDPTVRQYSENETTRSGLRGSIGLDYDLTDKDLLSTTFSANGFEMGMDGSTSSEFFLPNNVITSLLSNRNQTTSSDGFDWSADYTRKFEDPKRELTIAGQFSRNNGDTDYTTLYVEGMRLDEIGENNSHNDELAFQADYVQPIGKTTLEFGAKTIFRDITSTSLIKEGTNGNYVLVDDSSYEFNYNQDVMAGYVSYGFEFAEKYEVKTGVRMEHTILNGDAVGDFEAFKNDYTNVLPSVILSKQLGQMSNLKLSYNQRIQRPSLFFLNPFRNTADPIIQQQGNPELKPELSHNVELGYSTFKKGTIINASIFYRRTNDVIESLSQIDSTTSPGQQISLTTFDNIGTNESFGTNLFVSYSPIKNLTLRSNISLFTYEAKGNSFNEEISTQTDKMHLMYRAFINGSYKISNTFIAETFLMLNSSQRTFQGTSPSMSMWTIGFKKELWDKTASIGLNITDPFWENTYFKTEVFTPDYTQTNRMKLPFRSFGLTFSYNFGKADSKNKTRRERGIKMDDQKKEESNPALGQNSGA</sequence>
<accession>A0ABS3SVH4</accession>
<dbReference type="InterPro" id="IPR012910">
    <property type="entry name" value="Plug_dom"/>
</dbReference>
<dbReference type="PANTHER" id="PTHR40980:SF4">
    <property type="entry name" value="TONB-DEPENDENT RECEPTOR-LIKE BETA-BARREL DOMAIN-CONTAINING PROTEIN"/>
    <property type="match status" value="1"/>
</dbReference>
<feature type="domain" description="Outer membrane protein beta-barrel" evidence="7">
    <location>
        <begin position="376"/>
        <end position="783"/>
    </location>
</feature>
<comment type="subcellular location">
    <subcellularLocation>
        <location evidence="1">Cell outer membrane</location>
    </subcellularLocation>
</comment>
<dbReference type="Gene3D" id="2.40.170.20">
    <property type="entry name" value="TonB-dependent receptor, beta-barrel domain"/>
    <property type="match status" value="1"/>
</dbReference>
<dbReference type="Gene3D" id="2.60.40.1120">
    <property type="entry name" value="Carboxypeptidase-like, regulatory domain"/>
    <property type="match status" value="1"/>
</dbReference>
<dbReference type="SUPFAM" id="SSF49464">
    <property type="entry name" value="Carboxypeptidase regulatory domain-like"/>
    <property type="match status" value="1"/>
</dbReference>
<dbReference type="InterPro" id="IPR037066">
    <property type="entry name" value="Plug_dom_sf"/>
</dbReference>
<evidence type="ECO:0000256" key="4">
    <source>
        <dbReference type="SAM" id="MobiDB-lite"/>
    </source>
</evidence>
<keyword evidence="3" id="KW-0998">Cell outer membrane</keyword>
<dbReference type="InterPro" id="IPR008969">
    <property type="entry name" value="CarboxyPept-like_regulatory"/>
</dbReference>